<name>A0AAP0PCB1_9MAGN</name>
<feature type="region of interest" description="Disordered" evidence="1">
    <location>
        <begin position="121"/>
        <end position="146"/>
    </location>
</feature>
<evidence type="ECO:0000313" key="2">
    <source>
        <dbReference type="EMBL" id="KAK9135595.1"/>
    </source>
</evidence>
<feature type="compositionally biased region" description="Low complexity" evidence="1">
    <location>
        <begin position="69"/>
        <end position="85"/>
    </location>
</feature>
<feature type="region of interest" description="Disordered" evidence="1">
    <location>
        <begin position="168"/>
        <end position="216"/>
    </location>
</feature>
<feature type="compositionally biased region" description="Basic and acidic residues" evidence="1">
    <location>
        <begin position="124"/>
        <end position="146"/>
    </location>
</feature>
<accession>A0AAP0PCB1</accession>
<evidence type="ECO:0000313" key="3">
    <source>
        <dbReference type="Proteomes" id="UP001420932"/>
    </source>
</evidence>
<feature type="region of interest" description="Disordered" evidence="1">
    <location>
        <begin position="69"/>
        <end position="91"/>
    </location>
</feature>
<reference evidence="2 3" key="1">
    <citation type="submission" date="2024-01" db="EMBL/GenBank/DDBJ databases">
        <title>Genome assemblies of Stephania.</title>
        <authorList>
            <person name="Yang L."/>
        </authorList>
    </citation>
    <scope>NUCLEOTIDE SEQUENCE [LARGE SCALE GENOMIC DNA]</scope>
    <source>
        <strain evidence="2">YNDBR</strain>
        <tissue evidence="2">Leaf</tissue>
    </source>
</reference>
<dbReference type="AlphaFoldDB" id="A0AAP0PCB1"/>
<dbReference type="Proteomes" id="UP001420932">
    <property type="component" value="Unassembled WGS sequence"/>
</dbReference>
<gene>
    <name evidence="2" type="ORF">Syun_014925</name>
</gene>
<comment type="caution">
    <text evidence="2">The sequence shown here is derived from an EMBL/GenBank/DDBJ whole genome shotgun (WGS) entry which is preliminary data.</text>
</comment>
<sequence>MTRESVMQYMDQYLCLMEYAGSATDTDADQAYYFVHGLLDSIGSVEARPTLSTLQEAYERAMTSKSFGSTRTGVSVASSASSQSVGGSGGDRRRKIFRLLRQRDQAQRVDLDLGVGCRVRKSRRASDVSRPREKNGRRREIKERKETTERKLVDGGLSGGRAAAIRAQGTRLADARSGDSAGTDRTVAVPGREIAEREKWGDKLTTKDPVDLDSGN</sequence>
<organism evidence="2 3">
    <name type="scientific">Stephania yunnanensis</name>
    <dbReference type="NCBI Taxonomy" id="152371"/>
    <lineage>
        <taxon>Eukaryota</taxon>
        <taxon>Viridiplantae</taxon>
        <taxon>Streptophyta</taxon>
        <taxon>Embryophyta</taxon>
        <taxon>Tracheophyta</taxon>
        <taxon>Spermatophyta</taxon>
        <taxon>Magnoliopsida</taxon>
        <taxon>Ranunculales</taxon>
        <taxon>Menispermaceae</taxon>
        <taxon>Menispermoideae</taxon>
        <taxon>Cissampelideae</taxon>
        <taxon>Stephania</taxon>
    </lineage>
</organism>
<protein>
    <submittedName>
        <fullName evidence="2">Uncharacterized protein</fullName>
    </submittedName>
</protein>
<evidence type="ECO:0000256" key="1">
    <source>
        <dbReference type="SAM" id="MobiDB-lite"/>
    </source>
</evidence>
<dbReference type="EMBL" id="JBBNAF010000006">
    <property type="protein sequence ID" value="KAK9135595.1"/>
    <property type="molecule type" value="Genomic_DNA"/>
</dbReference>
<proteinExistence type="predicted"/>
<feature type="compositionally biased region" description="Basic and acidic residues" evidence="1">
    <location>
        <begin position="193"/>
        <end position="210"/>
    </location>
</feature>
<keyword evidence="3" id="KW-1185">Reference proteome</keyword>